<organism evidence="2 3">
    <name type="scientific">Paenibacillus terricola</name>
    <dbReference type="NCBI Taxonomy" id="2763503"/>
    <lineage>
        <taxon>Bacteria</taxon>
        <taxon>Bacillati</taxon>
        <taxon>Bacillota</taxon>
        <taxon>Bacilli</taxon>
        <taxon>Bacillales</taxon>
        <taxon>Paenibacillaceae</taxon>
        <taxon>Paenibacillus</taxon>
    </lineage>
</organism>
<reference evidence="2 3" key="1">
    <citation type="submission" date="2020-09" db="EMBL/GenBank/DDBJ databases">
        <title>Paenibacillus sp. strain PR3 16S rRNA gene Genome sequencing and assembly.</title>
        <authorList>
            <person name="Kim J."/>
        </authorList>
    </citation>
    <scope>NUCLEOTIDE SEQUENCE [LARGE SCALE GENOMIC DNA]</scope>
    <source>
        <strain evidence="2 3">PR3</strain>
    </source>
</reference>
<dbReference type="Pfam" id="PF22016">
    <property type="entry name" value="DUF6933"/>
    <property type="match status" value="1"/>
</dbReference>
<dbReference type="Proteomes" id="UP000609346">
    <property type="component" value="Unassembled WGS sequence"/>
</dbReference>
<gene>
    <name evidence="2" type="ORF">H8B09_00825</name>
</gene>
<protein>
    <recommendedName>
        <fullName evidence="1">DUF6933 domain-containing protein</fullName>
    </recommendedName>
</protein>
<comment type="caution">
    <text evidence="2">The sequence shown here is derived from an EMBL/GenBank/DDBJ whole genome shotgun (WGS) entry which is preliminary data.</text>
</comment>
<keyword evidence="3" id="KW-1185">Reference proteome</keyword>
<sequence>MIIFKATKDTLKDLKVQPDLNEHLDLLMCWHVNIFTLYRKKHYVFMNDLSRLSLTVTGIRTGQSHKLRELVVNCLSDYLVKEDLPAHLIQSYIDECTESIIAKTDSRSVISTSNEIMLIMKSLEIDKEGFDDTDERHKWNNRMIYKPIDYKEPIEVFTHALKHRYTT</sequence>
<accession>A0ABR8MPP2</accession>
<proteinExistence type="predicted"/>
<dbReference type="RefSeq" id="WP_191201597.1">
    <property type="nucleotide sequence ID" value="NZ_JACXZA010000001.1"/>
</dbReference>
<dbReference type="InterPro" id="IPR053864">
    <property type="entry name" value="DUF6933"/>
</dbReference>
<evidence type="ECO:0000313" key="2">
    <source>
        <dbReference type="EMBL" id="MBD3917281.1"/>
    </source>
</evidence>
<dbReference type="EMBL" id="JACXZA010000001">
    <property type="protein sequence ID" value="MBD3917281.1"/>
    <property type="molecule type" value="Genomic_DNA"/>
</dbReference>
<feature type="domain" description="DUF6933" evidence="1">
    <location>
        <begin position="3"/>
        <end position="155"/>
    </location>
</feature>
<evidence type="ECO:0000259" key="1">
    <source>
        <dbReference type="Pfam" id="PF22016"/>
    </source>
</evidence>
<evidence type="ECO:0000313" key="3">
    <source>
        <dbReference type="Proteomes" id="UP000609346"/>
    </source>
</evidence>
<name>A0ABR8MPP2_9BACL</name>